<gene>
    <name evidence="9" type="ORF">BP6252_13450</name>
</gene>
<name>A0A3D8Q8A7_9HELO</name>
<keyword evidence="4" id="KW-0238">DNA-binding</keyword>
<keyword evidence="6" id="KW-0539">Nucleus</keyword>
<dbReference type="GO" id="GO:0000981">
    <property type="term" value="F:DNA-binding transcription factor activity, RNA polymerase II-specific"/>
    <property type="evidence" value="ECO:0007669"/>
    <property type="project" value="InterPro"/>
</dbReference>
<evidence type="ECO:0000256" key="2">
    <source>
        <dbReference type="ARBA" id="ARBA00022833"/>
    </source>
</evidence>
<keyword evidence="2" id="KW-0862">Zinc</keyword>
<evidence type="ECO:0000313" key="9">
    <source>
        <dbReference type="EMBL" id="RDW58039.1"/>
    </source>
</evidence>
<evidence type="ECO:0000259" key="8">
    <source>
        <dbReference type="PROSITE" id="PS50048"/>
    </source>
</evidence>
<dbReference type="GO" id="GO:0006351">
    <property type="term" value="P:DNA-templated transcription"/>
    <property type="evidence" value="ECO:0007669"/>
    <property type="project" value="InterPro"/>
</dbReference>
<keyword evidence="1" id="KW-0479">Metal-binding</keyword>
<keyword evidence="10" id="KW-1185">Reference proteome</keyword>
<dbReference type="PROSITE" id="PS50048">
    <property type="entry name" value="ZN2_CY6_FUNGAL_2"/>
    <property type="match status" value="1"/>
</dbReference>
<reference evidence="9 10" key="1">
    <citation type="journal article" date="2018" name="IMA Fungus">
        <title>IMA Genome-F 9: Draft genome sequence of Annulohypoxylon stygium, Aspergillus mulundensis, Berkeleyomyces basicola (syn. Thielaviopsis basicola), Ceratocystis smalleyi, two Cercospora beticola strains, Coleophoma cylindrospora, Fusarium fracticaudum, Phialophora cf. hyalina, and Morchella septimelata.</title>
        <authorList>
            <person name="Wingfield B.D."/>
            <person name="Bills G.F."/>
            <person name="Dong Y."/>
            <person name="Huang W."/>
            <person name="Nel W.J."/>
            <person name="Swalarsk-Parry B.S."/>
            <person name="Vaghefi N."/>
            <person name="Wilken P.M."/>
            <person name="An Z."/>
            <person name="de Beer Z.W."/>
            <person name="De Vos L."/>
            <person name="Chen L."/>
            <person name="Duong T.A."/>
            <person name="Gao Y."/>
            <person name="Hammerbacher A."/>
            <person name="Kikkert J.R."/>
            <person name="Li Y."/>
            <person name="Li H."/>
            <person name="Li K."/>
            <person name="Li Q."/>
            <person name="Liu X."/>
            <person name="Ma X."/>
            <person name="Naidoo K."/>
            <person name="Pethybridge S.J."/>
            <person name="Sun J."/>
            <person name="Steenkamp E.T."/>
            <person name="van der Nest M.A."/>
            <person name="van Wyk S."/>
            <person name="Wingfield M.J."/>
            <person name="Xiong C."/>
            <person name="Yue Q."/>
            <person name="Zhang X."/>
        </authorList>
    </citation>
    <scope>NUCLEOTIDE SEQUENCE [LARGE SCALE GENOMIC DNA]</scope>
    <source>
        <strain evidence="9 10">BP6252</strain>
    </source>
</reference>
<dbReference type="InterPro" id="IPR036864">
    <property type="entry name" value="Zn2-C6_fun-type_DNA-bd_sf"/>
</dbReference>
<dbReference type="InterPro" id="IPR007219">
    <property type="entry name" value="XnlR_reg_dom"/>
</dbReference>
<feature type="domain" description="Zn(2)-C6 fungal-type" evidence="8">
    <location>
        <begin position="29"/>
        <end position="58"/>
    </location>
</feature>
<evidence type="ECO:0000313" key="10">
    <source>
        <dbReference type="Proteomes" id="UP000256645"/>
    </source>
</evidence>
<evidence type="ECO:0000256" key="7">
    <source>
        <dbReference type="SAM" id="MobiDB-lite"/>
    </source>
</evidence>
<dbReference type="GO" id="GO:0009410">
    <property type="term" value="P:response to xenobiotic stimulus"/>
    <property type="evidence" value="ECO:0007669"/>
    <property type="project" value="TreeGrafter"/>
</dbReference>
<feature type="region of interest" description="Disordered" evidence="7">
    <location>
        <begin position="67"/>
        <end position="98"/>
    </location>
</feature>
<dbReference type="SUPFAM" id="SSF57701">
    <property type="entry name" value="Zn2/Cys6 DNA-binding domain"/>
    <property type="match status" value="1"/>
</dbReference>
<comment type="caution">
    <text evidence="9">The sequence shown here is derived from an EMBL/GenBank/DDBJ whole genome shotgun (WGS) entry which is preliminary data.</text>
</comment>
<dbReference type="Gene3D" id="4.10.240.10">
    <property type="entry name" value="Zn(2)-C6 fungal-type DNA-binding domain"/>
    <property type="match status" value="1"/>
</dbReference>
<evidence type="ECO:0000256" key="4">
    <source>
        <dbReference type="ARBA" id="ARBA00023125"/>
    </source>
</evidence>
<dbReference type="InterPro" id="IPR052478">
    <property type="entry name" value="Metabolite_Synth_Reg"/>
</dbReference>
<dbReference type="PROSITE" id="PS00463">
    <property type="entry name" value="ZN2_CY6_FUNGAL_1"/>
    <property type="match status" value="1"/>
</dbReference>
<dbReference type="OrthoDB" id="2428527at2759"/>
<feature type="region of interest" description="Disordered" evidence="7">
    <location>
        <begin position="1"/>
        <end position="21"/>
    </location>
</feature>
<dbReference type="AlphaFoldDB" id="A0A3D8Q8A7"/>
<dbReference type="CDD" id="cd00067">
    <property type="entry name" value="GAL4"/>
    <property type="match status" value="1"/>
</dbReference>
<keyword evidence="3" id="KW-0805">Transcription regulation</keyword>
<dbReference type="GO" id="GO:0003677">
    <property type="term" value="F:DNA binding"/>
    <property type="evidence" value="ECO:0007669"/>
    <property type="project" value="UniProtKB-KW"/>
</dbReference>
<dbReference type="Proteomes" id="UP000256645">
    <property type="component" value="Unassembled WGS sequence"/>
</dbReference>
<protein>
    <recommendedName>
        <fullName evidence="8">Zn(2)-C6 fungal-type domain-containing protein</fullName>
    </recommendedName>
</protein>
<dbReference type="CDD" id="cd12148">
    <property type="entry name" value="fungal_TF_MHR"/>
    <property type="match status" value="1"/>
</dbReference>
<dbReference type="PANTHER" id="PTHR31779:SF3">
    <property type="entry name" value="PROTEIN RDR1"/>
    <property type="match status" value="1"/>
</dbReference>
<sequence>MDPQSSSLGLPTRAESTALPHMRRRARKACLPCRQRKRKCDVQYPCTMCTTYGYECKYGDDKVSKARASSARPGNYQPASKRVKHDHGTNDDYDDGGAEPVTEQGILDPFKSRYVSQNSAIAFPRSLGLDLHSKAPPPLHSFAWNCGVRPEEAPSTHARLLDLVTYDEFQRFSEVFFEVVHPIFGVLDKFLFLQQCNKFWKGPTQDLVFGAVIGGVVALGSFFSFRAGHPKESDIVKHVKGVLEDPDVTRSPSMDQINASIFRTLYLRSMTRPHVAWLTSCVSLHLAEATGLHHEAQSIILTTDHSPQLIHQDEEGKERARRTFWVAWALNSIMSYEYGRSKRSFGNISCRPLMVVEGDTTAYHVALAQLIPRDNPPSDSAARDDLHRAIKSIRPNPNENRFMSLSRADVCFCFYRRLRLLKQGIDKEIVSCILRIGEEAVEAACEFAEKGIPWWNILNTTFQFFCVLLAIDTSDSLAKVSWVLDRFKVIVEILGTHLAIEALDTAKVLLRDSMAKKRQELAFLEVADGATMPAGREIDINWDALLNPEYSEVLQDFSLY</sequence>
<dbReference type="GO" id="GO:0008270">
    <property type="term" value="F:zinc ion binding"/>
    <property type="evidence" value="ECO:0007669"/>
    <property type="project" value="InterPro"/>
</dbReference>
<dbReference type="Pfam" id="PF04082">
    <property type="entry name" value="Fungal_trans"/>
    <property type="match status" value="1"/>
</dbReference>
<proteinExistence type="predicted"/>
<dbReference type="PANTHER" id="PTHR31779">
    <property type="entry name" value="2-NITROPROPANE DIOXYGENASE FAMILY, PUTATIVE (AFU_ORTHOLOGUE AFUA_2G17430)-RELATED"/>
    <property type="match status" value="1"/>
</dbReference>
<accession>A0A3D8Q8A7</accession>
<dbReference type="InterPro" id="IPR001138">
    <property type="entry name" value="Zn2Cys6_DnaBD"/>
</dbReference>
<organism evidence="9 10">
    <name type="scientific">Coleophoma cylindrospora</name>
    <dbReference type="NCBI Taxonomy" id="1849047"/>
    <lineage>
        <taxon>Eukaryota</taxon>
        <taxon>Fungi</taxon>
        <taxon>Dikarya</taxon>
        <taxon>Ascomycota</taxon>
        <taxon>Pezizomycotina</taxon>
        <taxon>Leotiomycetes</taxon>
        <taxon>Helotiales</taxon>
        <taxon>Dermateaceae</taxon>
        <taxon>Coleophoma</taxon>
    </lineage>
</organism>
<evidence type="ECO:0000256" key="3">
    <source>
        <dbReference type="ARBA" id="ARBA00023015"/>
    </source>
</evidence>
<dbReference type="Pfam" id="PF00172">
    <property type="entry name" value="Zn_clus"/>
    <property type="match status" value="1"/>
</dbReference>
<evidence type="ECO:0000256" key="1">
    <source>
        <dbReference type="ARBA" id="ARBA00022723"/>
    </source>
</evidence>
<evidence type="ECO:0000256" key="6">
    <source>
        <dbReference type="ARBA" id="ARBA00023242"/>
    </source>
</evidence>
<evidence type="ECO:0000256" key="5">
    <source>
        <dbReference type="ARBA" id="ARBA00023163"/>
    </source>
</evidence>
<keyword evidence="5" id="KW-0804">Transcription</keyword>
<dbReference type="EMBL" id="PDLM01000018">
    <property type="protein sequence ID" value="RDW58039.1"/>
    <property type="molecule type" value="Genomic_DNA"/>
</dbReference>
<dbReference type="SMART" id="SM00066">
    <property type="entry name" value="GAL4"/>
    <property type="match status" value="1"/>
</dbReference>